<reference evidence="4 5" key="1">
    <citation type="journal article" date="2005" name="Nature">
        <title>Genome sequencing and analysis of Aspergillus oryzae.</title>
        <authorList>
            <person name="Machida M."/>
            <person name="Asai K."/>
            <person name="Sano M."/>
            <person name="Tanaka T."/>
            <person name="Kumagai T."/>
            <person name="Terai G."/>
            <person name="Kusumoto K."/>
            <person name="Arima T."/>
            <person name="Akita O."/>
            <person name="Kashiwagi Y."/>
            <person name="Abe K."/>
            <person name="Gomi K."/>
            <person name="Horiuchi H."/>
            <person name="Kitamoto K."/>
            <person name="Kobayashi T."/>
            <person name="Takeuchi M."/>
            <person name="Denning D.W."/>
            <person name="Galagan J.E."/>
            <person name="Nierman W.C."/>
            <person name="Yu J."/>
            <person name="Archer D.B."/>
            <person name="Bennett J.W."/>
            <person name="Bhatnagar D."/>
            <person name="Cleveland T.E."/>
            <person name="Fedorova N.D."/>
            <person name="Gotoh O."/>
            <person name="Horikawa H."/>
            <person name="Hosoyama A."/>
            <person name="Ichinomiya M."/>
            <person name="Igarashi R."/>
            <person name="Iwashita K."/>
            <person name="Juvvadi P.R."/>
            <person name="Kato M."/>
            <person name="Kato Y."/>
            <person name="Kin T."/>
            <person name="Kokubun A."/>
            <person name="Maeda H."/>
            <person name="Maeyama N."/>
            <person name="Maruyama J."/>
            <person name="Nagasaki H."/>
            <person name="Nakajima T."/>
            <person name="Oda K."/>
            <person name="Okada K."/>
            <person name="Paulsen I."/>
            <person name="Sakamoto K."/>
            <person name="Sawano T."/>
            <person name="Takahashi M."/>
            <person name="Takase K."/>
            <person name="Terabayashi Y."/>
            <person name="Wortman J."/>
            <person name="Yamada O."/>
            <person name="Yamagata Y."/>
            <person name="Anazawa H."/>
            <person name="Hata Y."/>
            <person name="Koide Y."/>
            <person name="Komori T."/>
            <person name="Koyama Y."/>
            <person name="Minetoki T."/>
            <person name="Suharnan S."/>
            <person name="Tanaka A."/>
            <person name="Isono K."/>
            <person name="Kuhara S."/>
            <person name="Ogasawara N."/>
            <person name="Kikuchi H."/>
        </authorList>
    </citation>
    <scope>NUCLEOTIDE SEQUENCE [LARGE SCALE GENOMIC DNA]</scope>
    <source>
        <strain evidence="5">ATCC 42149 / RIB 40</strain>
    </source>
</reference>
<evidence type="ECO:0000256" key="2">
    <source>
        <dbReference type="SAM" id="SignalP"/>
    </source>
</evidence>
<name>Q2UC45_ASPOR</name>
<evidence type="ECO:0000259" key="3">
    <source>
        <dbReference type="Pfam" id="PF01301"/>
    </source>
</evidence>
<dbReference type="InterPro" id="IPR031330">
    <property type="entry name" value="Gly_Hdrlase_35_cat"/>
</dbReference>
<feature type="domain" description="Glycoside hydrolase 35 catalytic" evidence="3">
    <location>
        <begin position="58"/>
        <end position="184"/>
    </location>
</feature>
<protein>
    <submittedName>
        <fullName evidence="4">DNA, SC012</fullName>
    </submittedName>
</protein>
<dbReference type="Pfam" id="PF01301">
    <property type="entry name" value="Glyco_hydro_35"/>
    <property type="match status" value="1"/>
</dbReference>
<dbReference type="PANTHER" id="PTHR23421">
    <property type="entry name" value="BETA-GALACTOSIDASE RELATED"/>
    <property type="match status" value="1"/>
</dbReference>
<dbReference type="VEuPathDB" id="FungiDB:AO090012000746"/>
<evidence type="ECO:0000313" key="4">
    <source>
        <dbReference type="EMBL" id="BAE60870.1"/>
    </source>
</evidence>
<dbReference type="STRING" id="510516.Q2UC45"/>
<sequence>MWLQLRFLRSCSLLLLINLVVICGFADGSLKGELNAVNSNHNERSEPPQTRATWDQHSLMINDERIMIFSGEFHPFRLPVPGLWLDVFQKIKSMGFNGVSFYTDWGLLEGNPGNVMVGDNGINNDTDIWNLDEFFVAASEAGIYLIARPGPYINAETSAGGIPGWVLRIKGAIRSMSPDYATIVHHQRISSL</sequence>
<gene>
    <name evidence="4" type="ORF">AO090012000746</name>
</gene>
<feature type="chain" id="PRO_5004217109" evidence="2">
    <location>
        <begin position="27"/>
        <end position="192"/>
    </location>
</feature>
<dbReference type="GO" id="GO:0004553">
    <property type="term" value="F:hydrolase activity, hydrolyzing O-glycosyl compounds"/>
    <property type="evidence" value="ECO:0007669"/>
    <property type="project" value="InterPro"/>
</dbReference>
<keyword evidence="5" id="KW-1185">Reference proteome</keyword>
<dbReference type="RefSeq" id="XP_023091519.1">
    <property type="nucleotide sequence ID" value="XM_023236610.1"/>
</dbReference>
<dbReference type="KEGG" id="aor:AO090012000746"/>
<dbReference type="InterPro" id="IPR001944">
    <property type="entry name" value="Glycoside_Hdrlase_35"/>
</dbReference>
<dbReference type="Proteomes" id="UP000006564">
    <property type="component" value="Chromosome 4"/>
</dbReference>
<dbReference type="InterPro" id="IPR017853">
    <property type="entry name" value="GH"/>
</dbReference>
<dbReference type="EMBL" id="AP007161">
    <property type="protein sequence ID" value="BAE60870.1"/>
    <property type="molecule type" value="Genomic_DNA"/>
</dbReference>
<keyword evidence="2" id="KW-0732">Signal</keyword>
<accession>Q2UC45</accession>
<organism evidence="4 5">
    <name type="scientific">Aspergillus oryzae (strain ATCC 42149 / RIB 40)</name>
    <name type="common">Yellow koji mold</name>
    <dbReference type="NCBI Taxonomy" id="510516"/>
    <lineage>
        <taxon>Eukaryota</taxon>
        <taxon>Fungi</taxon>
        <taxon>Dikarya</taxon>
        <taxon>Ascomycota</taxon>
        <taxon>Pezizomycotina</taxon>
        <taxon>Eurotiomycetes</taxon>
        <taxon>Eurotiomycetidae</taxon>
        <taxon>Eurotiales</taxon>
        <taxon>Aspergillaceae</taxon>
        <taxon>Aspergillus</taxon>
        <taxon>Aspergillus subgen. Circumdati</taxon>
    </lineage>
</organism>
<evidence type="ECO:0000256" key="1">
    <source>
        <dbReference type="ARBA" id="ARBA00009809"/>
    </source>
</evidence>
<dbReference type="CAZy" id="GH35">
    <property type="family name" value="Glycoside Hydrolase Family 35"/>
</dbReference>
<dbReference type="GeneID" id="10100029"/>
<feature type="signal peptide" evidence="2">
    <location>
        <begin position="1"/>
        <end position="26"/>
    </location>
</feature>
<dbReference type="AlphaFoldDB" id="Q2UC45"/>
<dbReference type="EMBL" id="BA000052">
    <property type="protein sequence ID" value="BAE60870.1"/>
    <property type="molecule type" value="Genomic_DNA"/>
</dbReference>
<dbReference type="SUPFAM" id="SSF51445">
    <property type="entry name" value="(Trans)glycosidases"/>
    <property type="match status" value="1"/>
</dbReference>
<comment type="similarity">
    <text evidence="1">Belongs to the glycosyl hydrolase 35 family.</text>
</comment>
<dbReference type="Gene3D" id="3.20.20.80">
    <property type="entry name" value="Glycosidases"/>
    <property type="match status" value="1"/>
</dbReference>
<evidence type="ECO:0000313" key="5">
    <source>
        <dbReference type="Proteomes" id="UP000006564"/>
    </source>
</evidence>
<proteinExistence type="inferred from homology"/>
<dbReference type="HOGENOM" id="CLU_1414887_0_0_1"/>
<dbReference type="GO" id="GO:0005975">
    <property type="term" value="P:carbohydrate metabolic process"/>
    <property type="evidence" value="ECO:0007669"/>
    <property type="project" value="InterPro"/>
</dbReference>